<evidence type="ECO:0000313" key="4">
    <source>
        <dbReference type="EMBL" id="CAD8946359.1"/>
    </source>
</evidence>
<feature type="compositionally biased region" description="Acidic residues" evidence="2">
    <location>
        <begin position="68"/>
        <end position="94"/>
    </location>
</feature>
<dbReference type="InterPro" id="IPR013272">
    <property type="entry name" value="Vps72/YL1_C"/>
</dbReference>
<feature type="compositionally biased region" description="Polar residues" evidence="2">
    <location>
        <begin position="164"/>
        <end position="177"/>
    </location>
</feature>
<dbReference type="Pfam" id="PF05764">
    <property type="entry name" value="YL1"/>
    <property type="match status" value="1"/>
</dbReference>
<organism evidence="4">
    <name type="scientific">Hemiselmis andersenii</name>
    <name type="common">Cryptophyte alga</name>
    <dbReference type="NCBI Taxonomy" id="464988"/>
    <lineage>
        <taxon>Eukaryota</taxon>
        <taxon>Cryptophyceae</taxon>
        <taxon>Cryptomonadales</taxon>
        <taxon>Hemiselmidaceae</taxon>
        <taxon>Hemiselmis</taxon>
    </lineage>
</organism>
<dbReference type="InterPro" id="IPR046757">
    <property type="entry name" value="YL1_N"/>
</dbReference>
<proteinExistence type="inferred from homology"/>
<gene>
    <name evidence="4" type="ORF">HAND00432_LOCUS877</name>
</gene>
<dbReference type="PANTHER" id="PTHR13275:SF4">
    <property type="entry name" value="VACUOLAR PROTEIN SORTING-ASSOCIATED PROTEIN 72 HOMOLOG"/>
    <property type="match status" value="1"/>
</dbReference>
<sequence>MADDREFSRPNRGNRMQLLIGEALEAAQSGTNFSIRGSDGQIGEMDGEAITYNDYFNESSDAGSYVQSEEEEDYVDSDFVTDDDAEDEDDDENENDVKDQEKAERKKASKKGAYMDPAKRAQRAIKMEDDDSDGSEGGRQRPQKAPRKSAGGDAGTIRGDRAFRSSTKQRSEMSQIAATEAAKQRQETAKSRPVSEERRYTQEELLEEAKLTAVENEKDLRRLVRIEEDMKKVVWHKVQLTGPRVQYRSTKEGNTITWTEPATMPAAFGGSAPPARKKDVCAVTGLPARYMDPVTGKPYATLAAFQKIREQAGS</sequence>
<accession>A0A6U4RTG0</accession>
<name>A0A6U4RTG0_HEMAN</name>
<evidence type="ECO:0000256" key="1">
    <source>
        <dbReference type="ARBA" id="ARBA00006832"/>
    </source>
</evidence>
<dbReference type="AlphaFoldDB" id="A0A6U4RTG0"/>
<dbReference type="GO" id="GO:0005634">
    <property type="term" value="C:nucleus"/>
    <property type="evidence" value="ECO:0007669"/>
    <property type="project" value="TreeGrafter"/>
</dbReference>
<feature type="domain" description="Vps72/YL1 C-terminal" evidence="3">
    <location>
        <begin position="279"/>
        <end position="308"/>
    </location>
</feature>
<evidence type="ECO:0000256" key="2">
    <source>
        <dbReference type="SAM" id="MobiDB-lite"/>
    </source>
</evidence>
<comment type="similarity">
    <text evidence="1">Belongs to the VPS72/YL1 family.</text>
</comment>
<evidence type="ECO:0000259" key="3">
    <source>
        <dbReference type="SMART" id="SM00993"/>
    </source>
</evidence>
<protein>
    <recommendedName>
        <fullName evidence="3">Vps72/YL1 C-terminal domain-containing protein</fullName>
    </recommendedName>
</protein>
<reference evidence="4" key="1">
    <citation type="submission" date="2021-01" db="EMBL/GenBank/DDBJ databases">
        <authorList>
            <person name="Corre E."/>
            <person name="Pelletier E."/>
            <person name="Niang G."/>
            <person name="Scheremetjew M."/>
            <person name="Finn R."/>
            <person name="Kale V."/>
            <person name="Holt S."/>
            <person name="Cochrane G."/>
            <person name="Meng A."/>
            <person name="Brown T."/>
            <person name="Cohen L."/>
        </authorList>
    </citation>
    <scope>NUCLEOTIDE SEQUENCE</scope>
    <source>
        <strain evidence="4">CCMP644</strain>
    </source>
</reference>
<dbReference type="Pfam" id="PF08265">
    <property type="entry name" value="YL1_C"/>
    <property type="match status" value="1"/>
</dbReference>
<dbReference type="PANTHER" id="PTHR13275">
    <property type="entry name" value="YL-1 PROTEIN TRANSCRIPTION FACTOR-LIKE 1"/>
    <property type="match status" value="1"/>
</dbReference>
<feature type="compositionally biased region" description="Basic and acidic residues" evidence="2">
    <location>
        <begin position="95"/>
        <end position="106"/>
    </location>
</feature>
<feature type="compositionally biased region" description="Polar residues" evidence="2">
    <location>
        <begin position="58"/>
        <end position="67"/>
    </location>
</feature>
<feature type="region of interest" description="Disordered" evidence="2">
    <location>
        <begin position="58"/>
        <end position="201"/>
    </location>
</feature>
<dbReference type="EMBL" id="HBFX01001515">
    <property type="protein sequence ID" value="CAD8946359.1"/>
    <property type="molecule type" value="Transcribed_RNA"/>
</dbReference>
<feature type="compositionally biased region" description="Basic and acidic residues" evidence="2">
    <location>
        <begin position="182"/>
        <end position="201"/>
    </location>
</feature>
<dbReference type="SMART" id="SM00993">
    <property type="entry name" value="YL1_C"/>
    <property type="match status" value="1"/>
</dbReference>